<feature type="coiled-coil region" evidence="1">
    <location>
        <begin position="35"/>
        <end position="83"/>
    </location>
</feature>
<protein>
    <submittedName>
        <fullName evidence="2">Uncharacterized protein</fullName>
    </submittedName>
</protein>
<comment type="caution">
    <text evidence="2">The sequence shown here is derived from an EMBL/GenBank/DDBJ whole genome shotgun (WGS) entry which is preliminary data.</text>
</comment>
<proteinExistence type="predicted"/>
<evidence type="ECO:0000313" key="3">
    <source>
        <dbReference type="Proteomes" id="UP001341444"/>
    </source>
</evidence>
<keyword evidence="1" id="KW-0175">Coiled coil</keyword>
<dbReference type="RefSeq" id="WP_066268949.1">
    <property type="nucleotide sequence ID" value="NZ_JARMAB010000012.1"/>
</dbReference>
<reference evidence="2 3" key="1">
    <citation type="submission" date="2023-03" db="EMBL/GenBank/DDBJ databases">
        <title>Bacillus Genome Sequencing.</title>
        <authorList>
            <person name="Dunlap C."/>
        </authorList>
    </citation>
    <scope>NUCLEOTIDE SEQUENCE [LARGE SCALE GENOMIC DNA]</scope>
    <source>
        <strain evidence="2 3">B-23453</strain>
    </source>
</reference>
<keyword evidence="3" id="KW-1185">Reference proteome</keyword>
<dbReference type="Proteomes" id="UP001341444">
    <property type="component" value="Unassembled WGS sequence"/>
</dbReference>
<accession>A0ABU6MFD6</accession>
<name>A0ABU6MFD6_9BACI</name>
<evidence type="ECO:0000256" key="1">
    <source>
        <dbReference type="SAM" id="Coils"/>
    </source>
</evidence>
<organism evidence="2 3">
    <name type="scientific">Heyndrickxia acidicola</name>
    <dbReference type="NCBI Taxonomy" id="209389"/>
    <lineage>
        <taxon>Bacteria</taxon>
        <taxon>Bacillati</taxon>
        <taxon>Bacillota</taxon>
        <taxon>Bacilli</taxon>
        <taxon>Bacillales</taxon>
        <taxon>Bacillaceae</taxon>
        <taxon>Heyndrickxia</taxon>
    </lineage>
</organism>
<dbReference type="EMBL" id="JARMAB010000012">
    <property type="protein sequence ID" value="MED1203371.1"/>
    <property type="molecule type" value="Genomic_DNA"/>
</dbReference>
<sequence>MIEMLKQQKPERDYEELSREHLHFKNETYMMLREFERLFLEIEDNEAKIEELENRIFLLEEQAEALRKKEADLARQLNNLKNSKLGRLAKKYWAFRKKWFRRMHKR</sequence>
<evidence type="ECO:0000313" key="2">
    <source>
        <dbReference type="EMBL" id="MED1203371.1"/>
    </source>
</evidence>
<gene>
    <name evidence="2" type="ORF">P4T90_09805</name>
</gene>